<dbReference type="STRING" id="512763.DC20_07975"/>
<reference evidence="1 2" key="1">
    <citation type="submission" date="2015-08" db="EMBL/GenBank/DDBJ databases">
        <title>Complete genome sequence of Rufibacter tibetensis strain 1351t, a radiation-resistant bacterium from tibet plateau.</title>
        <authorList>
            <person name="Dai J."/>
        </authorList>
    </citation>
    <scope>NUCLEOTIDE SEQUENCE [LARGE SCALE GENOMIC DNA]</scope>
    <source>
        <strain evidence="1 2">1351</strain>
    </source>
</reference>
<dbReference type="EMBL" id="CP012643">
    <property type="protein sequence ID" value="ALI98927.1"/>
    <property type="molecule type" value="Genomic_DNA"/>
</dbReference>
<evidence type="ECO:0000313" key="2">
    <source>
        <dbReference type="Proteomes" id="UP000061382"/>
    </source>
</evidence>
<evidence type="ECO:0000313" key="1">
    <source>
        <dbReference type="EMBL" id="ALI98927.1"/>
    </source>
</evidence>
<protein>
    <submittedName>
        <fullName evidence="1">Uncharacterized protein</fullName>
    </submittedName>
</protein>
<keyword evidence="2" id="KW-1185">Reference proteome</keyword>
<dbReference type="Proteomes" id="UP000061382">
    <property type="component" value="Chromosome"/>
</dbReference>
<dbReference type="KEGG" id="rti:DC20_07975"/>
<sequence length="88" mass="10272">MELLTQLAYTSQRLSNCLPYVPLNQLSDVTSFLCLLVRHANDQEKEKFYELNSRFLHIIEIVETIRSEYQKPAVAEQIDSQANHFTNL</sequence>
<name>A0A0P0CHY1_9BACT</name>
<organism evidence="1 2">
    <name type="scientific">Rufibacter tibetensis</name>
    <dbReference type="NCBI Taxonomy" id="512763"/>
    <lineage>
        <taxon>Bacteria</taxon>
        <taxon>Pseudomonadati</taxon>
        <taxon>Bacteroidota</taxon>
        <taxon>Cytophagia</taxon>
        <taxon>Cytophagales</taxon>
        <taxon>Hymenobacteraceae</taxon>
        <taxon>Rufibacter</taxon>
    </lineage>
</organism>
<accession>A0A0P0CHY1</accession>
<dbReference type="PATRIC" id="fig|512763.3.peg.1754"/>
<dbReference type="AlphaFoldDB" id="A0A0P0CHY1"/>
<dbReference type="RefSeq" id="WP_062543343.1">
    <property type="nucleotide sequence ID" value="NZ_CP012643.1"/>
</dbReference>
<proteinExistence type="predicted"/>
<gene>
    <name evidence="1" type="ORF">DC20_07975</name>
</gene>